<evidence type="ECO:0000313" key="10">
    <source>
        <dbReference type="EMBL" id="CAI5455484.1"/>
    </source>
</evidence>
<dbReference type="Pfam" id="PF00096">
    <property type="entry name" value="zf-C2H2"/>
    <property type="match status" value="2"/>
</dbReference>
<dbReference type="InterPro" id="IPR013087">
    <property type="entry name" value="Znf_C2H2_type"/>
</dbReference>
<accession>A0A9P1N8W4</accession>
<dbReference type="PROSITE" id="PS00028">
    <property type="entry name" value="ZINC_FINGER_C2H2_1"/>
    <property type="match status" value="5"/>
</dbReference>
<keyword evidence="6" id="KW-0804">Transcription</keyword>
<evidence type="ECO:0000256" key="5">
    <source>
        <dbReference type="ARBA" id="ARBA00022833"/>
    </source>
</evidence>
<dbReference type="GO" id="GO:0008270">
    <property type="term" value="F:zinc ion binding"/>
    <property type="evidence" value="ECO:0007669"/>
    <property type="project" value="UniProtKB-KW"/>
</dbReference>
<proteinExistence type="predicted"/>
<dbReference type="PROSITE" id="PS50157">
    <property type="entry name" value="ZINC_FINGER_C2H2_2"/>
    <property type="match status" value="4"/>
</dbReference>
<keyword evidence="2" id="KW-0479">Metal-binding</keyword>
<feature type="domain" description="C2H2-type" evidence="9">
    <location>
        <begin position="117"/>
        <end position="144"/>
    </location>
</feature>
<dbReference type="EMBL" id="CANHGI010000006">
    <property type="protein sequence ID" value="CAI5455484.1"/>
    <property type="molecule type" value="Genomic_DNA"/>
</dbReference>
<protein>
    <recommendedName>
        <fullName evidence="9">C2H2-type domain-containing protein</fullName>
    </recommendedName>
</protein>
<dbReference type="AlphaFoldDB" id="A0A9P1N8W4"/>
<keyword evidence="3" id="KW-0677">Repeat</keyword>
<dbReference type="GO" id="GO:0010557">
    <property type="term" value="P:positive regulation of macromolecule biosynthetic process"/>
    <property type="evidence" value="ECO:0007669"/>
    <property type="project" value="UniProtKB-ARBA"/>
</dbReference>
<feature type="domain" description="C2H2-type" evidence="9">
    <location>
        <begin position="61"/>
        <end position="88"/>
    </location>
</feature>
<name>A0A9P1N8W4_9PELO</name>
<evidence type="ECO:0000256" key="8">
    <source>
        <dbReference type="PROSITE-ProRule" id="PRU00042"/>
    </source>
</evidence>
<dbReference type="SUPFAM" id="SSF57667">
    <property type="entry name" value="beta-beta-alpha zinc fingers"/>
    <property type="match status" value="2"/>
</dbReference>
<dbReference type="FunFam" id="3.30.160.60:FF:000065">
    <property type="entry name" value="B-cell CLL/lymphoma 6, member B"/>
    <property type="match status" value="1"/>
</dbReference>
<dbReference type="PANTHER" id="PTHR16515">
    <property type="entry name" value="PR DOMAIN ZINC FINGER PROTEIN"/>
    <property type="match status" value="1"/>
</dbReference>
<evidence type="ECO:0000256" key="7">
    <source>
        <dbReference type="ARBA" id="ARBA00023242"/>
    </source>
</evidence>
<keyword evidence="7" id="KW-0539">Nucleus</keyword>
<evidence type="ECO:0000256" key="6">
    <source>
        <dbReference type="ARBA" id="ARBA00023163"/>
    </source>
</evidence>
<keyword evidence="11" id="KW-1185">Reference proteome</keyword>
<dbReference type="Proteomes" id="UP001152747">
    <property type="component" value="Unassembled WGS sequence"/>
</dbReference>
<comment type="subcellular location">
    <subcellularLocation>
        <location evidence="1">Nucleus speckle</location>
    </subcellularLocation>
</comment>
<comment type="caution">
    <text evidence="10">The sequence shown here is derived from an EMBL/GenBank/DDBJ whole genome shotgun (WGS) entry which is preliminary data.</text>
</comment>
<dbReference type="SMART" id="SM00355">
    <property type="entry name" value="ZnF_C2H2"/>
    <property type="match status" value="5"/>
</dbReference>
<evidence type="ECO:0000256" key="2">
    <source>
        <dbReference type="ARBA" id="ARBA00022723"/>
    </source>
</evidence>
<gene>
    <name evidence="10" type="ORF">CAMP_LOCUS18121</name>
</gene>
<reference evidence="10" key="1">
    <citation type="submission" date="2022-11" db="EMBL/GenBank/DDBJ databases">
        <authorList>
            <person name="Kikuchi T."/>
        </authorList>
    </citation>
    <scope>NUCLEOTIDE SEQUENCE</scope>
    <source>
        <strain evidence="10">PS1010</strain>
    </source>
</reference>
<evidence type="ECO:0000313" key="11">
    <source>
        <dbReference type="Proteomes" id="UP001152747"/>
    </source>
</evidence>
<evidence type="ECO:0000259" key="9">
    <source>
        <dbReference type="PROSITE" id="PS50157"/>
    </source>
</evidence>
<dbReference type="PANTHER" id="PTHR16515:SF49">
    <property type="entry name" value="GASTRULA ZINC FINGER PROTEIN XLCGF49.1-LIKE-RELATED"/>
    <property type="match status" value="1"/>
</dbReference>
<evidence type="ECO:0000256" key="1">
    <source>
        <dbReference type="ARBA" id="ARBA00004324"/>
    </source>
</evidence>
<dbReference type="Gene3D" id="3.30.160.60">
    <property type="entry name" value="Classic Zinc Finger"/>
    <property type="match status" value="4"/>
</dbReference>
<keyword evidence="5" id="KW-0862">Zinc</keyword>
<dbReference type="InterPro" id="IPR050331">
    <property type="entry name" value="Zinc_finger"/>
</dbReference>
<feature type="domain" description="C2H2-type" evidence="9">
    <location>
        <begin position="280"/>
        <end position="302"/>
    </location>
</feature>
<sequence length="357" mass="40974">MEEIFPDSTMNHGVDQPVFHHGTHLDDSDMMMDETDYGGFQMHYPEEDELAEGMIPPRAVHQCNVCNKIFVSFKGLQQHAVIHTDQKPYQCDICAKSFRFKSNLFEHRSVHTGFTPHACPYCGKTCRLKGNLKKHLRTHVTTKEELEAAWRPFASNRRPPADIPDDAIIVRGTGGTYFPQPSRPRKKKLGLGVDSRYWVERIKRGDILPSMNIVDKVQRLEENVFNNITTSSTRALFEIAKSISFESYDCPLCKAVFMTRNDCLTHFTMEHTANQGDLEFFCEKCCRPFVDQQSLEQHQSYHVRVFNMLESESISRGNPQILVPTPEDLSLMFGETIIRPDQSNHGMIDNMNAHQMS</sequence>
<dbReference type="FunFam" id="3.30.160.60:FF:004055">
    <property type="entry name" value="Zinc finger imprinted 3"/>
    <property type="match status" value="1"/>
</dbReference>
<feature type="domain" description="C2H2-type" evidence="9">
    <location>
        <begin position="89"/>
        <end position="116"/>
    </location>
</feature>
<dbReference type="FunFam" id="3.30.160.60:FF:002484">
    <property type="entry name" value="Protein CBR-LSY-2"/>
    <property type="match status" value="1"/>
</dbReference>
<dbReference type="GO" id="GO:0016607">
    <property type="term" value="C:nuclear speck"/>
    <property type="evidence" value="ECO:0007669"/>
    <property type="project" value="UniProtKB-SubCell"/>
</dbReference>
<evidence type="ECO:0000256" key="4">
    <source>
        <dbReference type="ARBA" id="ARBA00022771"/>
    </source>
</evidence>
<organism evidence="10 11">
    <name type="scientific">Caenorhabditis angaria</name>
    <dbReference type="NCBI Taxonomy" id="860376"/>
    <lineage>
        <taxon>Eukaryota</taxon>
        <taxon>Metazoa</taxon>
        <taxon>Ecdysozoa</taxon>
        <taxon>Nematoda</taxon>
        <taxon>Chromadorea</taxon>
        <taxon>Rhabditida</taxon>
        <taxon>Rhabditina</taxon>
        <taxon>Rhabditomorpha</taxon>
        <taxon>Rhabditoidea</taxon>
        <taxon>Rhabditidae</taxon>
        <taxon>Peloderinae</taxon>
        <taxon>Caenorhabditis</taxon>
    </lineage>
</organism>
<keyword evidence="4 8" id="KW-0863">Zinc-finger</keyword>
<dbReference type="GO" id="GO:0010468">
    <property type="term" value="P:regulation of gene expression"/>
    <property type="evidence" value="ECO:0007669"/>
    <property type="project" value="UniProtKB-ARBA"/>
</dbReference>
<evidence type="ECO:0000256" key="3">
    <source>
        <dbReference type="ARBA" id="ARBA00022737"/>
    </source>
</evidence>
<dbReference type="InterPro" id="IPR036236">
    <property type="entry name" value="Znf_C2H2_sf"/>
</dbReference>
<dbReference type="OrthoDB" id="654211at2759"/>